<dbReference type="PANTHER" id="PTHR10825:SF29">
    <property type="entry name" value="POLYCOMB GROUP RING FINGER PROTEIN 1"/>
    <property type="match status" value="1"/>
</dbReference>
<protein>
    <submittedName>
        <fullName evidence="2">Uncharacterized protein</fullName>
    </submittedName>
</protein>
<evidence type="ECO:0000313" key="2">
    <source>
        <dbReference type="EnsemblMetazoa" id="MESCA000562-PA"/>
    </source>
</evidence>
<dbReference type="HOGENOM" id="CLU_1442614_0_0_1"/>
<feature type="compositionally biased region" description="Polar residues" evidence="1">
    <location>
        <begin position="110"/>
        <end position="120"/>
    </location>
</feature>
<reference evidence="2" key="2">
    <citation type="submission" date="2015-06" db="UniProtKB">
        <authorList>
            <consortium name="EnsemblMetazoa"/>
        </authorList>
    </citation>
    <scope>IDENTIFICATION</scope>
</reference>
<evidence type="ECO:0000313" key="3">
    <source>
        <dbReference type="Proteomes" id="UP000015102"/>
    </source>
</evidence>
<feature type="region of interest" description="Disordered" evidence="1">
    <location>
        <begin position="100"/>
        <end position="123"/>
    </location>
</feature>
<dbReference type="Proteomes" id="UP000015102">
    <property type="component" value="Unassembled WGS sequence"/>
</dbReference>
<evidence type="ECO:0000256" key="1">
    <source>
        <dbReference type="SAM" id="MobiDB-lite"/>
    </source>
</evidence>
<keyword evidence="3" id="KW-1185">Reference proteome</keyword>
<dbReference type="GO" id="GO:0000122">
    <property type="term" value="P:negative regulation of transcription by RNA polymerase II"/>
    <property type="evidence" value="ECO:0007669"/>
    <property type="project" value="TreeGrafter"/>
</dbReference>
<dbReference type="EMBL" id="CAQQ02032097">
    <property type="status" value="NOT_ANNOTATED_CDS"/>
    <property type="molecule type" value="Genomic_DNA"/>
</dbReference>
<proteinExistence type="predicted"/>
<accession>T1GBD0</accession>
<dbReference type="GO" id="GO:1990841">
    <property type="term" value="F:promoter-specific chromatin binding"/>
    <property type="evidence" value="ECO:0007669"/>
    <property type="project" value="TreeGrafter"/>
</dbReference>
<organism evidence="2 3">
    <name type="scientific">Megaselia scalaris</name>
    <name type="common">Humpbacked fly</name>
    <name type="synonym">Phora scalaris</name>
    <dbReference type="NCBI Taxonomy" id="36166"/>
    <lineage>
        <taxon>Eukaryota</taxon>
        <taxon>Metazoa</taxon>
        <taxon>Ecdysozoa</taxon>
        <taxon>Arthropoda</taxon>
        <taxon>Hexapoda</taxon>
        <taxon>Insecta</taxon>
        <taxon>Pterygota</taxon>
        <taxon>Neoptera</taxon>
        <taxon>Endopterygota</taxon>
        <taxon>Diptera</taxon>
        <taxon>Brachycera</taxon>
        <taxon>Muscomorpha</taxon>
        <taxon>Platypezoidea</taxon>
        <taxon>Phoridae</taxon>
        <taxon>Megaseliini</taxon>
        <taxon>Megaselia</taxon>
    </lineage>
</organism>
<dbReference type="PANTHER" id="PTHR10825">
    <property type="entry name" value="RING FINGER DOMAIN-CONTAINING, POLYCOMB GROUP COMPONENT"/>
    <property type="match status" value="1"/>
</dbReference>
<name>T1GBD0_MEGSC</name>
<dbReference type="STRING" id="36166.T1GBD0"/>
<reference evidence="3" key="1">
    <citation type="submission" date="2013-02" db="EMBL/GenBank/DDBJ databases">
        <authorList>
            <person name="Hughes D."/>
        </authorList>
    </citation>
    <scope>NUCLEOTIDE SEQUENCE</scope>
    <source>
        <strain>Durham</strain>
        <strain evidence="3">NC isolate 2 -- Noor lab</strain>
    </source>
</reference>
<sequence length="188" mass="19834">MSPSPQPGVLTMMEQPTQTLGTSTTTAGSLTALHSITTSSTTPPPPTQAKLNMTIIPLTSATSQSDKTNAITKTQPSIEIKAIEDNNNLTDKEIKDEQQNSVVEKPASECCNNTNNNGDGLSSSTDVVAATAAALTADDDDEDNNNDSYILDKPRKVLLSSVNPYITCGLCKGYLIDATTIVECLHSS</sequence>
<dbReference type="EnsemblMetazoa" id="MESCA000562-RA">
    <property type="protein sequence ID" value="MESCA000562-PA"/>
    <property type="gene ID" value="MESCA000562"/>
</dbReference>
<dbReference type="GO" id="GO:0035102">
    <property type="term" value="C:PRC1 complex"/>
    <property type="evidence" value="ECO:0007669"/>
    <property type="project" value="TreeGrafter"/>
</dbReference>
<dbReference type="AlphaFoldDB" id="T1GBD0"/>